<evidence type="ECO:0000256" key="3">
    <source>
        <dbReference type="ARBA" id="ARBA00022670"/>
    </source>
</evidence>
<accession>A0A075AQJ8</accession>
<dbReference type="OrthoDB" id="308440at2759"/>
<dbReference type="GO" id="GO:0006465">
    <property type="term" value="P:signal peptide processing"/>
    <property type="evidence" value="ECO:0007669"/>
    <property type="project" value="InterPro"/>
</dbReference>
<evidence type="ECO:0000313" key="14">
    <source>
        <dbReference type="Proteomes" id="UP000030755"/>
    </source>
</evidence>
<dbReference type="EC" id="3.4.21.-" evidence="11"/>
<dbReference type="PRINTS" id="PR00727">
    <property type="entry name" value="LEADERPTASE"/>
</dbReference>
<feature type="domain" description="Peptidase S26" evidence="12">
    <location>
        <begin position="98"/>
        <end position="137"/>
    </location>
</feature>
<dbReference type="HOGENOM" id="CLU_028723_4_1_1"/>
<dbReference type="InterPro" id="IPR036286">
    <property type="entry name" value="LexA/Signal_pep-like_sf"/>
</dbReference>
<evidence type="ECO:0000313" key="13">
    <source>
        <dbReference type="EMBL" id="EPZ32440.1"/>
    </source>
</evidence>
<keyword evidence="3 11" id="KW-0645">Protease</keyword>
<evidence type="ECO:0000256" key="11">
    <source>
        <dbReference type="RuleBase" id="RU362041"/>
    </source>
</evidence>
<evidence type="ECO:0000256" key="7">
    <source>
        <dbReference type="ARBA" id="ARBA00022989"/>
    </source>
</evidence>
<comment type="similarity">
    <text evidence="2">Belongs to the peptidase S26 family. IMP2 subfamily.</text>
</comment>
<sequence length="146" mass="16279">MAIDVKMATRYFLYSYAIASLLNECAGVKKVSGTSMRPTLEPNDVILTRKVFGDLKRNTIYVFQSPESVGSFLIKRVVALEGDKVQYKDENGEFHTLDVPRGHCWIEGDNNPCSKDSRAFGPISASLVDKQASLIIWPFAKIGFVQ</sequence>
<comment type="subcellular location">
    <subcellularLocation>
        <location evidence="1">Mitochondrion inner membrane</location>
        <topology evidence="1">Single-pass membrane protein</topology>
    </subcellularLocation>
</comment>
<dbReference type="OMA" id="NECAGVK"/>
<evidence type="ECO:0000256" key="2">
    <source>
        <dbReference type="ARBA" id="ARBA00007066"/>
    </source>
</evidence>
<dbReference type="PANTHER" id="PTHR46041:SF2">
    <property type="entry name" value="MITOCHONDRIAL INNER MEMBRANE PROTEASE SUBUNIT 2"/>
    <property type="match status" value="1"/>
</dbReference>
<keyword evidence="6 11" id="KW-0378">Hydrolase</keyword>
<dbReference type="InterPro" id="IPR037730">
    <property type="entry name" value="IMP2"/>
</dbReference>
<dbReference type="STRING" id="988480.A0A075AQJ8"/>
<dbReference type="EMBL" id="KE561154">
    <property type="protein sequence ID" value="EPZ32440.1"/>
    <property type="molecule type" value="Genomic_DNA"/>
</dbReference>
<dbReference type="NCBIfam" id="TIGR02227">
    <property type="entry name" value="sigpep_I_bact"/>
    <property type="match status" value="1"/>
</dbReference>
<protein>
    <recommendedName>
        <fullName evidence="11">Mitochondrial inner membrane protease subunit</fullName>
        <ecNumber evidence="11">3.4.21.-</ecNumber>
    </recommendedName>
</protein>
<evidence type="ECO:0000256" key="6">
    <source>
        <dbReference type="ARBA" id="ARBA00022801"/>
    </source>
</evidence>
<feature type="active site" evidence="10">
    <location>
        <position position="35"/>
    </location>
</feature>
<dbReference type="SUPFAM" id="SSF51306">
    <property type="entry name" value="LexA/Signal peptidase"/>
    <property type="match status" value="1"/>
</dbReference>
<dbReference type="GO" id="GO:0042720">
    <property type="term" value="C:mitochondrial inner membrane peptidase complex"/>
    <property type="evidence" value="ECO:0007669"/>
    <property type="project" value="InterPro"/>
</dbReference>
<dbReference type="PANTHER" id="PTHR46041">
    <property type="entry name" value="MITOCHONDRIAL INNER MEMBRANE PROTEASE SUBUNIT 2"/>
    <property type="match status" value="1"/>
</dbReference>
<evidence type="ECO:0000256" key="10">
    <source>
        <dbReference type="PIRSR" id="PIRSR600223-1"/>
    </source>
</evidence>
<gene>
    <name evidence="13" type="ORF">O9G_001342</name>
</gene>
<dbReference type="Proteomes" id="UP000030755">
    <property type="component" value="Unassembled WGS sequence"/>
</dbReference>
<keyword evidence="7" id="KW-1133">Transmembrane helix</keyword>
<dbReference type="GO" id="GO:0006627">
    <property type="term" value="P:protein processing involved in protein targeting to mitochondrion"/>
    <property type="evidence" value="ECO:0007669"/>
    <property type="project" value="InterPro"/>
</dbReference>
<keyword evidence="4" id="KW-0812">Transmembrane</keyword>
<evidence type="ECO:0000256" key="1">
    <source>
        <dbReference type="ARBA" id="ARBA00004434"/>
    </source>
</evidence>
<proteinExistence type="inferred from homology"/>
<dbReference type="Gene3D" id="2.10.109.10">
    <property type="entry name" value="Umud Fragment, subunit A"/>
    <property type="match status" value="1"/>
</dbReference>
<reference evidence="13 14" key="1">
    <citation type="journal article" date="2013" name="Curr. Biol.">
        <title>Shared signatures of parasitism and phylogenomics unite Cryptomycota and microsporidia.</title>
        <authorList>
            <person name="James T.Y."/>
            <person name="Pelin A."/>
            <person name="Bonen L."/>
            <person name="Ahrendt S."/>
            <person name="Sain D."/>
            <person name="Corradi N."/>
            <person name="Stajich J.E."/>
        </authorList>
    </citation>
    <scope>NUCLEOTIDE SEQUENCE [LARGE SCALE GENOMIC DNA]</scope>
    <source>
        <strain evidence="13 14">CSF55</strain>
    </source>
</reference>
<dbReference type="InterPro" id="IPR019533">
    <property type="entry name" value="Peptidase_S26"/>
</dbReference>
<dbReference type="GO" id="GO:0004252">
    <property type="term" value="F:serine-type endopeptidase activity"/>
    <property type="evidence" value="ECO:0007669"/>
    <property type="project" value="InterPro"/>
</dbReference>
<evidence type="ECO:0000256" key="9">
    <source>
        <dbReference type="ARBA" id="ARBA00023136"/>
    </source>
</evidence>
<keyword evidence="9" id="KW-0472">Membrane</keyword>
<evidence type="ECO:0000259" key="12">
    <source>
        <dbReference type="Pfam" id="PF10502"/>
    </source>
</evidence>
<evidence type="ECO:0000256" key="4">
    <source>
        <dbReference type="ARBA" id="ARBA00022692"/>
    </source>
</evidence>
<name>A0A075AQJ8_ROZAC</name>
<organism evidence="13 14">
    <name type="scientific">Rozella allomycis (strain CSF55)</name>
    <dbReference type="NCBI Taxonomy" id="988480"/>
    <lineage>
        <taxon>Eukaryota</taxon>
        <taxon>Fungi</taxon>
        <taxon>Fungi incertae sedis</taxon>
        <taxon>Cryptomycota</taxon>
        <taxon>Cryptomycota incertae sedis</taxon>
        <taxon>Rozella</taxon>
    </lineage>
</organism>
<keyword evidence="5 11" id="KW-0999">Mitochondrion inner membrane</keyword>
<feature type="domain" description="Peptidase S26" evidence="12">
    <location>
        <begin position="15"/>
        <end position="90"/>
    </location>
</feature>
<evidence type="ECO:0000256" key="5">
    <source>
        <dbReference type="ARBA" id="ARBA00022792"/>
    </source>
</evidence>
<keyword evidence="8 11" id="KW-0496">Mitochondrion</keyword>
<dbReference type="InterPro" id="IPR000223">
    <property type="entry name" value="Pept_S26A_signal_pept_1"/>
</dbReference>
<dbReference type="AlphaFoldDB" id="A0A075AQJ8"/>
<dbReference type="Pfam" id="PF10502">
    <property type="entry name" value="Peptidase_S26"/>
    <property type="match status" value="2"/>
</dbReference>
<dbReference type="CDD" id="cd06530">
    <property type="entry name" value="S26_SPase_I"/>
    <property type="match status" value="1"/>
</dbReference>
<evidence type="ECO:0000256" key="8">
    <source>
        <dbReference type="ARBA" id="ARBA00023128"/>
    </source>
</evidence>
<feature type="active site" evidence="10">
    <location>
        <position position="75"/>
    </location>
</feature>
<keyword evidence="14" id="KW-1185">Reference proteome</keyword>